<name>A0A974S631_9SPHN</name>
<sequence length="138" mass="14777">MPAADYVKNAGASDLFERQSSQIVLQSTTDPKVKSFANMMISAHAKSTADVKAAAARSKVRVAPPVLTPAQRDMIAKLRAQTGTARDTTYIQQQKTAHDQALALQQSYASDGKSAPLKAVAAKIVPVVQDHIRMLATM</sequence>
<accession>A0A974S631</accession>
<evidence type="ECO:0000259" key="1">
    <source>
        <dbReference type="Pfam" id="PF13628"/>
    </source>
</evidence>
<dbReference type="PANTHER" id="PTHR38593:SF1">
    <property type="entry name" value="BLR2558 PROTEIN"/>
    <property type="match status" value="1"/>
</dbReference>
<reference evidence="3" key="1">
    <citation type="submission" date="2020-09" db="EMBL/GenBank/DDBJ databases">
        <title>Sphingomonas sp., a new species isolated from pork steak.</title>
        <authorList>
            <person name="Heidler von Heilborn D."/>
        </authorList>
    </citation>
    <scope>NUCLEOTIDE SEQUENCE [LARGE SCALE GENOMIC DNA]</scope>
</reference>
<protein>
    <submittedName>
        <fullName evidence="2">DUF4142 domain-containing protein</fullName>
    </submittedName>
</protein>
<dbReference type="PANTHER" id="PTHR38593">
    <property type="entry name" value="BLR2558 PROTEIN"/>
    <property type="match status" value="1"/>
</dbReference>
<evidence type="ECO:0000313" key="3">
    <source>
        <dbReference type="Proteomes" id="UP000595894"/>
    </source>
</evidence>
<dbReference type="InterPro" id="IPR012347">
    <property type="entry name" value="Ferritin-like"/>
</dbReference>
<dbReference type="Gene3D" id="1.20.1260.10">
    <property type="match status" value="1"/>
</dbReference>
<dbReference type="InterPro" id="IPR025419">
    <property type="entry name" value="DUF4142"/>
</dbReference>
<dbReference type="AlphaFoldDB" id="A0A974S631"/>
<evidence type="ECO:0000313" key="2">
    <source>
        <dbReference type="EMBL" id="QQV79061.1"/>
    </source>
</evidence>
<keyword evidence="3" id="KW-1185">Reference proteome</keyword>
<proteinExistence type="predicted"/>
<dbReference type="KEGG" id="sari:H5J25_13670"/>
<dbReference type="EMBL" id="CP061035">
    <property type="protein sequence ID" value="QQV79061.1"/>
    <property type="molecule type" value="Genomic_DNA"/>
</dbReference>
<dbReference type="Pfam" id="PF13628">
    <property type="entry name" value="DUF4142"/>
    <property type="match status" value="1"/>
</dbReference>
<organism evidence="2 3">
    <name type="scientific">Sphingomonas aliaeris</name>
    <dbReference type="NCBI Taxonomy" id="2759526"/>
    <lineage>
        <taxon>Bacteria</taxon>
        <taxon>Pseudomonadati</taxon>
        <taxon>Pseudomonadota</taxon>
        <taxon>Alphaproteobacteria</taxon>
        <taxon>Sphingomonadales</taxon>
        <taxon>Sphingomonadaceae</taxon>
        <taxon>Sphingomonas</taxon>
    </lineage>
</organism>
<gene>
    <name evidence="2" type="ORF">H5J25_13670</name>
</gene>
<feature type="domain" description="DUF4142" evidence="1">
    <location>
        <begin position="4"/>
        <end position="136"/>
    </location>
</feature>
<dbReference type="Proteomes" id="UP000595894">
    <property type="component" value="Chromosome"/>
</dbReference>